<organism evidence="1 2">
    <name type="scientific">Myodes glareolus</name>
    <name type="common">Bank vole</name>
    <name type="synonym">Clethrionomys glareolus</name>
    <dbReference type="NCBI Taxonomy" id="447135"/>
    <lineage>
        <taxon>Eukaryota</taxon>
        <taxon>Metazoa</taxon>
        <taxon>Chordata</taxon>
        <taxon>Craniata</taxon>
        <taxon>Vertebrata</taxon>
        <taxon>Euteleostomi</taxon>
        <taxon>Mammalia</taxon>
        <taxon>Eutheria</taxon>
        <taxon>Euarchontoglires</taxon>
        <taxon>Glires</taxon>
        <taxon>Rodentia</taxon>
        <taxon>Myomorpha</taxon>
        <taxon>Muroidea</taxon>
        <taxon>Cricetidae</taxon>
        <taxon>Arvicolinae</taxon>
        <taxon>Myodes</taxon>
    </lineage>
</organism>
<dbReference type="AlphaFoldDB" id="A0AAW0KBD7"/>
<proteinExistence type="predicted"/>
<evidence type="ECO:0000313" key="1">
    <source>
        <dbReference type="EMBL" id="KAK7836025.1"/>
    </source>
</evidence>
<keyword evidence="2" id="KW-1185">Reference proteome</keyword>
<protein>
    <submittedName>
        <fullName evidence="1">Uncharacterized protein</fullName>
    </submittedName>
</protein>
<dbReference type="EMBL" id="JBBHLL010000001">
    <property type="protein sequence ID" value="KAK7836025.1"/>
    <property type="molecule type" value="Genomic_DNA"/>
</dbReference>
<sequence>GQGKFQDLDDVMGSSRRQISLCGPSALRLLATQLFIHSTAGEGPHLLFPGLTTHAAPRKAASLLGRPPDGKLPATSGFLLFRTDEELHYGELIRPVQKRASVLSQAPLEMQQGFLAHPGCHSNSSLSHNELHHLN</sequence>
<evidence type="ECO:0000313" key="2">
    <source>
        <dbReference type="Proteomes" id="UP001488838"/>
    </source>
</evidence>
<gene>
    <name evidence="1" type="ORF">U0070_004116</name>
</gene>
<name>A0AAW0KBD7_MYOGA</name>
<dbReference type="Proteomes" id="UP001488838">
    <property type="component" value="Unassembled WGS sequence"/>
</dbReference>
<feature type="non-terminal residue" evidence="1">
    <location>
        <position position="1"/>
    </location>
</feature>
<comment type="caution">
    <text evidence="1">The sequence shown here is derived from an EMBL/GenBank/DDBJ whole genome shotgun (WGS) entry which is preliminary data.</text>
</comment>
<reference evidence="1 2" key="1">
    <citation type="journal article" date="2023" name="bioRxiv">
        <title>Conserved and derived expression patterns and positive selection on dental genes reveal complex evolutionary context of ever-growing rodent molars.</title>
        <authorList>
            <person name="Calamari Z.T."/>
            <person name="Song A."/>
            <person name="Cohen E."/>
            <person name="Akter M."/>
            <person name="Roy R.D."/>
            <person name="Hallikas O."/>
            <person name="Christensen M.M."/>
            <person name="Li P."/>
            <person name="Marangoni P."/>
            <person name="Jernvall J."/>
            <person name="Klein O.D."/>
        </authorList>
    </citation>
    <scope>NUCLEOTIDE SEQUENCE [LARGE SCALE GENOMIC DNA]</scope>
    <source>
        <strain evidence="1">V071</strain>
    </source>
</reference>
<accession>A0AAW0KBD7</accession>